<comment type="caution">
    <text evidence="15">The sequence shown here is derived from an EMBL/GenBank/DDBJ whole genome shotgun (WGS) entry which is preliminary data.</text>
</comment>
<comment type="catalytic activity">
    <reaction evidence="9">
        <text>L-proline + NAD(+) = (S)-1-pyrroline-5-carboxylate + NADH + 2 H(+)</text>
        <dbReference type="Rhea" id="RHEA:14105"/>
        <dbReference type="ChEBI" id="CHEBI:15378"/>
        <dbReference type="ChEBI" id="CHEBI:17388"/>
        <dbReference type="ChEBI" id="CHEBI:57540"/>
        <dbReference type="ChEBI" id="CHEBI:57945"/>
        <dbReference type="ChEBI" id="CHEBI:60039"/>
        <dbReference type="EC" id="1.5.1.2"/>
    </reaction>
</comment>
<dbReference type="PANTHER" id="PTHR11645:SF0">
    <property type="entry name" value="PYRROLINE-5-CARBOXYLATE REDUCTASE 3"/>
    <property type="match status" value="1"/>
</dbReference>
<dbReference type="FunFam" id="3.40.50.720:FF:000190">
    <property type="entry name" value="Pyrroline-5-carboxylate reductase"/>
    <property type="match status" value="1"/>
</dbReference>
<gene>
    <name evidence="9" type="primary">proC</name>
    <name evidence="17" type="ORF">DW116_09760</name>
    <name evidence="16" type="ORF">DW672_07525</name>
    <name evidence="15" type="ORF">DXD17_01930</name>
</gene>
<evidence type="ECO:0000256" key="6">
    <source>
        <dbReference type="ARBA" id="ARBA00022857"/>
    </source>
</evidence>
<sequence length="264" mass="28309">MKLGFIGTGNMAGAIMGGIIKKGIIPAEEIIGSDIMETGRNHVKELYGIQVTADNKEVAEKADILVLSVKPQFYAETIQEIRESVREDQMVITIAPGKTLAWLEEQFGKPVRIVRTMPNTPALVGEGMTAACPNQYVTEKDKAYALKLLGAFGKVEVVPEHMIDAVVAVSGSSPAYVFMLIEAMADGAVAEGMPRAQAYEFAAQAVYGSAKMVLETKKHPGELKDMVCSPAGTTIEAVRVLEQSGFRSAVIEAEKACAEVSRSL</sequence>
<dbReference type="SUPFAM" id="SSF48179">
    <property type="entry name" value="6-phosphogluconate dehydrogenase C-terminal domain-like"/>
    <property type="match status" value="1"/>
</dbReference>
<dbReference type="NCBIfam" id="TIGR00112">
    <property type="entry name" value="proC"/>
    <property type="match status" value="1"/>
</dbReference>
<feature type="domain" description="Pyrroline-5-carboxylate reductase catalytic N-terminal" evidence="13">
    <location>
        <begin position="2"/>
        <end position="96"/>
    </location>
</feature>
<dbReference type="RefSeq" id="WP_005611660.1">
    <property type="nucleotide sequence ID" value="NZ_CABKOA010000014.1"/>
</dbReference>
<name>A0A3E4LYH6_9FIRM</name>
<dbReference type="GO" id="GO:0055129">
    <property type="term" value="P:L-proline biosynthetic process"/>
    <property type="evidence" value="ECO:0007669"/>
    <property type="project" value="UniProtKB-UniRule"/>
</dbReference>
<dbReference type="HAMAP" id="MF_01925">
    <property type="entry name" value="P5C_reductase"/>
    <property type="match status" value="1"/>
</dbReference>
<feature type="domain" description="Pyrroline-5-carboxylate reductase dimerisation" evidence="14">
    <location>
        <begin position="160"/>
        <end position="263"/>
    </location>
</feature>
<dbReference type="InterPro" id="IPR028939">
    <property type="entry name" value="P5C_Rdtase_cat_N"/>
</dbReference>
<evidence type="ECO:0000256" key="3">
    <source>
        <dbReference type="ARBA" id="ARBA00022490"/>
    </source>
</evidence>
<proteinExistence type="inferred from homology"/>
<dbReference type="Proteomes" id="UP000284902">
    <property type="component" value="Unassembled WGS sequence"/>
</dbReference>
<dbReference type="Gene3D" id="1.10.3730.10">
    <property type="entry name" value="ProC C-terminal domain-like"/>
    <property type="match status" value="1"/>
</dbReference>
<dbReference type="AlphaFoldDB" id="A0A3E4LYH6"/>
<dbReference type="SUPFAM" id="SSF51735">
    <property type="entry name" value="NAD(P)-binding Rossmann-fold domains"/>
    <property type="match status" value="1"/>
</dbReference>
<keyword evidence="6 9" id="KW-0521">NADP</keyword>
<comment type="subcellular location">
    <subcellularLocation>
        <location evidence="1 9">Cytoplasm</location>
    </subcellularLocation>
</comment>
<dbReference type="Proteomes" id="UP000285832">
    <property type="component" value="Unassembled WGS sequence"/>
</dbReference>
<evidence type="ECO:0000256" key="2">
    <source>
        <dbReference type="ARBA" id="ARBA00005525"/>
    </source>
</evidence>
<organism evidence="15 18">
    <name type="scientific">[Ruminococcus] lactaris</name>
    <dbReference type="NCBI Taxonomy" id="46228"/>
    <lineage>
        <taxon>Bacteria</taxon>
        <taxon>Bacillati</taxon>
        <taxon>Bacillota</taxon>
        <taxon>Clostridia</taxon>
        <taxon>Lachnospirales</taxon>
        <taxon>Lachnospiraceae</taxon>
        <taxon>Mediterraneibacter</taxon>
    </lineage>
</organism>
<evidence type="ECO:0000256" key="4">
    <source>
        <dbReference type="ARBA" id="ARBA00022605"/>
    </source>
</evidence>
<evidence type="ECO:0000256" key="5">
    <source>
        <dbReference type="ARBA" id="ARBA00022650"/>
    </source>
</evidence>
<dbReference type="EMBL" id="QRMI01000024">
    <property type="protein sequence ID" value="RHJ60305.1"/>
    <property type="molecule type" value="Genomic_DNA"/>
</dbReference>
<evidence type="ECO:0000256" key="11">
    <source>
        <dbReference type="PIRSR" id="PIRSR000193-1"/>
    </source>
</evidence>
<dbReference type="GO" id="GO:0005737">
    <property type="term" value="C:cytoplasm"/>
    <property type="evidence" value="ECO:0007669"/>
    <property type="project" value="UniProtKB-SubCell"/>
</dbReference>
<dbReference type="Gene3D" id="3.40.50.720">
    <property type="entry name" value="NAD(P)-binding Rossmann-like Domain"/>
    <property type="match status" value="1"/>
</dbReference>
<comment type="pathway">
    <text evidence="9 12">Amino-acid biosynthesis; L-proline biosynthesis; L-proline from L-glutamate 5-semialdehyde: step 1/1.</text>
</comment>
<accession>A0A3E4LYH6</accession>
<keyword evidence="3 9" id="KW-0963">Cytoplasm</keyword>
<evidence type="ECO:0000313" key="20">
    <source>
        <dbReference type="Proteomes" id="UP000285832"/>
    </source>
</evidence>
<dbReference type="FunFam" id="1.10.3730.10:FF:000001">
    <property type="entry name" value="Pyrroline-5-carboxylate reductase"/>
    <property type="match status" value="1"/>
</dbReference>
<evidence type="ECO:0000313" key="16">
    <source>
        <dbReference type="EMBL" id="RHF60453.1"/>
    </source>
</evidence>
<evidence type="ECO:0000313" key="17">
    <source>
        <dbReference type="EMBL" id="RHJ60305.1"/>
    </source>
</evidence>
<evidence type="ECO:0000313" key="15">
    <source>
        <dbReference type="EMBL" id="RGK42474.1"/>
    </source>
</evidence>
<evidence type="ECO:0000256" key="7">
    <source>
        <dbReference type="ARBA" id="ARBA00023002"/>
    </source>
</evidence>
<evidence type="ECO:0000256" key="8">
    <source>
        <dbReference type="ARBA" id="ARBA00058118"/>
    </source>
</evidence>
<evidence type="ECO:0000259" key="14">
    <source>
        <dbReference type="Pfam" id="PF14748"/>
    </source>
</evidence>
<protein>
    <recommendedName>
        <fullName evidence="9 10">Pyrroline-5-carboxylate reductase</fullName>
        <shortName evidence="9">P5C reductase</shortName>
        <shortName evidence="9">P5CR</shortName>
        <ecNumber evidence="9 10">1.5.1.2</ecNumber>
    </recommendedName>
    <alternativeName>
        <fullName evidence="9">PCA reductase</fullName>
    </alternativeName>
</protein>
<evidence type="ECO:0000313" key="18">
    <source>
        <dbReference type="Proteomes" id="UP000260793"/>
    </source>
</evidence>
<evidence type="ECO:0000256" key="1">
    <source>
        <dbReference type="ARBA" id="ARBA00004496"/>
    </source>
</evidence>
<dbReference type="Pfam" id="PF14748">
    <property type="entry name" value="P5CR_dimer"/>
    <property type="match status" value="1"/>
</dbReference>
<evidence type="ECO:0000256" key="10">
    <source>
        <dbReference type="NCBIfam" id="TIGR00112"/>
    </source>
</evidence>
<dbReference type="EMBL" id="QSQN01000003">
    <property type="protein sequence ID" value="RGK42474.1"/>
    <property type="molecule type" value="Genomic_DNA"/>
</dbReference>
<evidence type="ECO:0000259" key="13">
    <source>
        <dbReference type="Pfam" id="PF03807"/>
    </source>
</evidence>
<dbReference type="EMBL" id="QRHG01000016">
    <property type="protein sequence ID" value="RHF60453.1"/>
    <property type="molecule type" value="Genomic_DNA"/>
</dbReference>
<feature type="binding site" evidence="11">
    <location>
        <position position="55"/>
    </location>
    <ligand>
        <name>NADPH</name>
        <dbReference type="ChEBI" id="CHEBI:57783"/>
    </ligand>
</feature>
<dbReference type="GO" id="GO:0004735">
    <property type="term" value="F:pyrroline-5-carboxylate reductase activity"/>
    <property type="evidence" value="ECO:0007669"/>
    <property type="project" value="UniProtKB-UniRule"/>
</dbReference>
<reference evidence="18 19" key="1">
    <citation type="submission" date="2018-08" db="EMBL/GenBank/DDBJ databases">
        <title>A genome reference for cultivated species of the human gut microbiota.</title>
        <authorList>
            <person name="Zou Y."/>
            <person name="Xue W."/>
            <person name="Luo G."/>
        </authorList>
    </citation>
    <scope>NUCLEOTIDE SEQUENCE [LARGE SCALE GENOMIC DNA]</scope>
    <source>
        <strain evidence="17 20">AM09-9</strain>
        <strain evidence="16 19">AM25-1LB</strain>
        <strain evidence="15 18">TF11-7</strain>
    </source>
</reference>
<dbReference type="InterPro" id="IPR029036">
    <property type="entry name" value="P5CR_dimer"/>
</dbReference>
<evidence type="ECO:0000313" key="19">
    <source>
        <dbReference type="Proteomes" id="UP000284902"/>
    </source>
</evidence>
<dbReference type="PIRSF" id="PIRSF000193">
    <property type="entry name" value="Pyrrol-5-carb_rd"/>
    <property type="match status" value="1"/>
</dbReference>
<dbReference type="PANTHER" id="PTHR11645">
    <property type="entry name" value="PYRROLINE-5-CARBOXYLATE REDUCTASE"/>
    <property type="match status" value="1"/>
</dbReference>
<comment type="function">
    <text evidence="8 9">Catalyzes the reduction of 1-pyrroline-5-carboxylate (PCA) to L-proline.</text>
</comment>
<evidence type="ECO:0000256" key="9">
    <source>
        <dbReference type="HAMAP-Rule" id="MF_01925"/>
    </source>
</evidence>
<dbReference type="Proteomes" id="UP000260793">
    <property type="component" value="Unassembled WGS sequence"/>
</dbReference>
<dbReference type="UniPathway" id="UPA00098">
    <property type="reaction ID" value="UER00361"/>
</dbReference>
<dbReference type="Pfam" id="PF03807">
    <property type="entry name" value="F420_oxidored"/>
    <property type="match status" value="1"/>
</dbReference>
<dbReference type="InterPro" id="IPR008927">
    <property type="entry name" value="6-PGluconate_DH-like_C_sf"/>
</dbReference>
<dbReference type="InterPro" id="IPR053790">
    <property type="entry name" value="P5CR-like_CS"/>
</dbReference>
<evidence type="ECO:0000256" key="12">
    <source>
        <dbReference type="RuleBase" id="RU003903"/>
    </source>
</evidence>
<feature type="binding site" evidence="11">
    <location>
        <begin position="6"/>
        <end position="11"/>
    </location>
    <ligand>
        <name>NADP(+)</name>
        <dbReference type="ChEBI" id="CHEBI:58349"/>
    </ligand>
</feature>
<keyword evidence="5 9" id="KW-0641">Proline biosynthesis</keyword>
<keyword evidence="4 9" id="KW-0028">Amino-acid biosynthesis</keyword>
<dbReference type="EC" id="1.5.1.2" evidence="9 10"/>
<dbReference type="InterPro" id="IPR000304">
    <property type="entry name" value="Pyrroline-COOH_reductase"/>
</dbReference>
<comment type="catalytic activity">
    <reaction evidence="9 12">
        <text>L-proline + NADP(+) = (S)-1-pyrroline-5-carboxylate + NADPH + 2 H(+)</text>
        <dbReference type="Rhea" id="RHEA:14109"/>
        <dbReference type="ChEBI" id="CHEBI:15378"/>
        <dbReference type="ChEBI" id="CHEBI:17388"/>
        <dbReference type="ChEBI" id="CHEBI:57783"/>
        <dbReference type="ChEBI" id="CHEBI:58349"/>
        <dbReference type="ChEBI" id="CHEBI:60039"/>
        <dbReference type="EC" id="1.5.1.2"/>
    </reaction>
</comment>
<keyword evidence="7 9" id="KW-0560">Oxidoreductase</keyword>
<comment type="similarity">
    <text evidence="2 9 12">Belongs to the pyrroline-5-carboxylate reductase family.</text>
</comment>
<dbReference type="GeneID" id="77334936"/>
<dbReference type="InterPro" id="IPR036291">
    <property type="entry name" value="NAD(P)-bd_dom_sf"/>
</dbReference>
<dbReference type="PROSITE" id="PS00521">
    <property type="entry name" value="P5CR"/>
    <property type="match status" value="1"/>
</dbReference>